<gene>
    <name evidence="3" type="ORF">AUP74_02903</name>
</gene>
<dbReference type="InterPro" id="IPR036282">
    <property type="entry name" value="Glutathione-S-Trfase_C_sf"/>
</dbReference>
<dbReference type="KEGG" id="micc:AUP74_02903"/>
<feature type="domain" description="GST N-terminal" evidence="1">
    <location>
        <begin position="1"/>
        <end position="78"/>
    </location>
</feature>
<dbReference type="EMBL" id="CP014143">
    <property type="protein sequence ID" value="AOS98274.1"/>
    <property type="molecule type" value="Genomic_DNA"/>
</dbReference>
<dbReference type="GO" id="GO:0005737">
    <property type="term" value="C:cytoplasm"/>
    <property type="evidence" value="ECO:0007669"/>
    <property type="project" value="TreeGrafter"/>
</dbReference>
<dbReference type="SUPFAM" id="SSF52833">
    <property type="entry name" value="Thioredoxin-like"/>
    <property type="match status" value="1"/>
</dbReference>
<dbReference type="InterPro" id="IPR010987">
    <property type="entry name" value="Glutathione-S-Trfase_C-like"/>
</dbReference>
<dbReference type="Proteomes" id="UP000095672">
    <property type="component" value="Chromosome"/>
</dbReference>
<dbReference type="SUPFAM" id="SSF47616">
    <property type="entry name" value="GST C-terminal domain-like"/>
    <property type="match status" value="1"/>
</dbReference>
<sequence length="222" mass="24289">MKLYSLPHSPYAARVRIQARMDALPLEVLPPPVPLRTEAFLERFPLGKVPVLELESGDTIAESWAIMEYLAETAPAGRSALLPATALERAQMRMLGRYADFHLAANALFPLFRAAMGIGQEDADGIAEGIAESLRAELMKGERLISDFGSDRQLTLGDIALAPTMLYLQELAPVAGVKKPLEDFPALGAWWSWINRSAAVSETLQEVRTAYHAFVDSLVAKA</sequence>
<reference evidence="4" key="1">
    <citation type="submission" date="2016-01" db="EMBL/GenBank/DDBJ databases">
        <title>Complete genome sequence of Microbulbifer sp. CCB-MM1, a halophile isolated from Matang Mangrove Forest, Perak.</title>
        <authorList>
            <person name="Moh T.H."/>
            <person name="Dinesh B."/>
            <person name="Lau N.-S."/>
            <person name="Go F."/>
            <person name="Alexander Chong S.-C."/>
        </authorList>
    </citation>
    <scope>NUCLEOTIDE SEQUENCE [LARGE SCALE GENOMIC DNA]</scope>
    <source>
        <strain evidence="4">CCB-MM1</strain>
    </source>
</reference>
<dbReference type="InterPro" id="IPR004046">
    <property type="entry name" value="GST_C"/>
</dbReference>
<dbReference type="OrthoDB" id="6258999at2"/>
<dbReference type="InterPro" id="IPR004045">
    <property type="entry name" value="Glutathione_S-Trfase_N"/>
</dbReference>
<dbReference type="Gene3D" id="1.20.1050.10">
    <property type="match status" value="1"/>
</dbReference>
<dbReference type="RefSeq" id="WP_069948155.1">
    <property type="nucleotide sequence ID" value="NZ_CP014143.1"/>
</dbReference>
<dbReference type="PANTHER" id="PTHR43968">
    <property type="match status" value="1"/>
</dbReference>
<evidence type="ECO:0000313" key="3">
    <source>
        <dbReference type="EMBL" id="AOS98274.1"/>
    </source>
</evidence>
<dbReference type="InterPro" id="IPR036249">
    <property type="entry name" value="Thioredoxin-like_sf"/>
</dbReference>
<dbReference type="PANTHER" id="PTHR43968:SF6">
    <property type="entry name" value="GLUTATHIONE S-TRANSFERASE OMEGA"/>
    <property type="match status" value="1"/>
</dbReference>
<dbReference type="AlphaFoldDB" id="A0A1C9WAU9"/>
<dbReference type="GO" id="GO:0004364">
    <property type="term" value="F:glutathione transferase activity"/>
    <property type="evidence" value="ECO:0007669"/>
    <property type="project" value="UniProtKB-EC"/>
</dbReference>
<dbReference type="PATRIC" id="fig|1769779.3.peg.2878"/>
<dbReference type="PROSITE" id="PS50404">
    <property type="entry name" value="GST_NTER"/>
    <property type="match status" value="1"/>
</dbReference>
<keyword evidence="4" id="KW-1185">Reference proteome</keyword>
<name>A0A1C9WAU9_9GAMM</name>
<dbReference type="STRING" id="1769779.AUP74_02903"/>
<dbReference type="InterPro" id="IPR040079">
    <property type="entry name" value="Glutathione_S-Trfase"/>
</dbReference>
<dbReference type="Pfam" id="PF13417">
    <property type="entry name" value="GST_N_3"/>
    <property type="match status" value="1"/>
</dbReference>
<dbReference type="SFLD" id="SFLDS00019">
    <property type="entry name" value="Glutathione_Transferase_(cytos"/>
    <property type="match status" value="1"/>
</dbReference>
<protein>
    <submittedName>
        <fullName evidence="3">Glutathione S-transferase</fullName>
        <ecNumber evidence="3">2.5.1.18</ecNumber>
    </submittedName>
</protein>
<keyword evidence="3" id="KW-0808">Transferase</keyword>
<dbReference type="InterPro" id="IPR050983">
    <property type="entry name" value="GST_Omega/HSP26"/>
</dbReference>
<dbReference type="CDD" id="cd00570">
    <property type="entry name" value="GST_N_family"/>
    <property type="match status" value="1"/>
</dbReference>
<evidence type="ECO:0000259" key="1">
    <source>
        <dbReference type="PROSITE" id="PS50404"/>
    </source>
</evidence>
<organism evidence="3 4">
    <name type="scientific">Microbulbifer aggregans</name>
    <dbReference type="NCBI Taxonomy" id="1769779"/>
    <lineage>
        <taxon>Bacteria</taxon>
        <taxon>Pseudomonadati</taxon>
        <taxon>Pseudomonadota</taxon>
        <taxon>Gammaproteobacteria</taxon>
        <taxon>Cellvibrionales</taxon>
        <taxon>Microbulbiferaceae</taxon>
        <taxon>Microbulbifer</taxon>
    </lineage>
</organism>
<dbReference type="SFLD" id="SFLDG00358">
    <property type="entry name" value="Main_(cytGST)"/>
    <property type="match status" value="1"/>
</dbReference>
<accession>A0A1C9WAU9</accession>
<dbReference type="Pfam" id="PF00043">
    <property type="entry name" value="GST_C"/>
    <property type="match status" value="1"/>
</dbReference>
<dbReference type="PROSITE" id="PS50405">
    <property type="entry name" value="GST_CTER"/>
    <property type="match status" value="1"/>
</dbReference>
<dbReference type="EC" id="2.5.1.18" evidence="3"/>
<evidence type="ECO:0000313" key="4">
    <source>
        <dbReference type="Proteomes" id="UP000095672"/>
    </source>
</evidence>
<proteinExistence type="predicted"/>
<dbReference type="Gene3D" id="3.40.30.10">
    <property type="entry name" value="Glutaredoxin"/>
    <property type="match status" value="1"/>
</dbReference>
<evidence type="ECO:0000259" key="2">
    <source>
        <dbReference type="PROSITE" id="PS50405"/>
    </source>
</evidence>
<feature type="domain" description="GST C-terminal" evidence="2">
    <location>
        <begin position="85"/>
        <end position="211"/>
    </location>
</feature>